<organism evidence="1 2">
    <name type="scientific">Pistacia atlantica</name>
    <dbReference type="NCBI Taxonomy" id="434234"/>
    <lineage>
        <taxon>Eukaryota</taxon>
        <taxon>Viridiplantae</taxon>
        <taxon>Streptophyta</taxon>
        <taxon>Embryophyta</taxon>
        <taxon>Tracheophyta</taxon>
        <taxon>Spermatophyta</taxon>
        <taxon>Magnoliopsida</taxon>
        <taxon>eudicotyledons</taxon>
        <taxon>Gunneridae</taxon>
        <taxon>Pentapetalae</taxon>
        <taxon>rosids</taxon>
        <taxon>malvids</taxon>
        <taxon>Sapindales</taxon>
        <taxon>Anacardiaceae</taxon>
        <taxon>Pistacia</taxon>
    </lineage>
</organism>
<keyword evidence="2" id="KW-1185">Reference proteome</keyword>
<comment type="caution">
    <text evidence="1">The sequence shown here is derived from an EMBL/GenBank/DDBJ whole genome shotgun (WGS) entry which is preliminary data.</text>
</comment>
<sequence>MAGTLQTLIFAPETAKTPSFRHRNLHFPSNRSVPGSPKDFNWAKPLSKFAADNFLPLALIGGVTLGLANPSLGCLADKYHLSKVSTFVIFIISGLTLRSGEIGAAAEAWPVGIFGLV</sequence>
<dbReference type="Proteomes" id="UP001164250">
    <property type="component" value="Chromosome 3"/>
</dbReference>
<dbReference type="EMBL" id="CM047899">
    <property type="protein sequence ID" value="KAJ0103491.1"/>
    <property type="molecule type" value="Genomic_DNA"/>
</dbReference>
<evidence type="ECO:0000313" key="1">
    <source>
        <dbReference type="EMBL" id="KAJ0103491.1"/>
    </source>
</evidence>
<reference evidence="2" key="1">
    <citation type="journal article" date="2023" name="G3 (Bethesda)">
        <title>Genome assembly and association tests identify interacting loci associated with vigor, precocity, and sex in interspecific pistachio rootstocks.</title>
        <authorList>
            <person name="Palmer W."/>
            <person name="Jacygrad E."/>
            <person name="Sagayaradj S."/>
            <person name="Cavanaugh K."/>
            <person name="Han R."/>
            <person name="Bertier L."/>
            <person name="Beede B."/>
            <person name="Kafkas S."/>
            <person name="Golino D."/>
            <person name="Preece J."/>
            <person name="Michelmore R."/>
        </authorList>
    </citation>
    <scope>NUCLEOTIDE SEQUENCE [LARGE SCALE GENOMIC DNA]</scope>
</reference>
<name>A0ACC1BWH8_9ROSI</name>
<gene>
    <name evidence="1" type="ORF">Patl1_05901</name>
</gene>
<protein>
    <submittedName>
        <fullName evidence="1">Uncharacterized protein</fullName>
    </submittedName>
</protein>
<accession>A0ACC1BWH8</accession>
<proteinExistence type="predicted"/>
<evidence type="ECO:0000313" key="2">
    <source>
        <dbReference type="Proteomes" id="UP001164250"/>
    </source>
</evidence>